<dbReference type="EMBL" id="MG944218">
    <property type="protein sequence ID" value="AVJ51162.1"/>
    <property type="molecule type" value="Genomic_DNA"/>
</dbReference>
<evidence type="ECO:0000256" key="2">
    <source>
        <dbReference type="SAM" id="Phobius"/>
    </source>
</evidence>
<proteinExistence type="predicted"/>
<keyword evidence="2" id="KW-1133">Transmembrane helix</keyword>
<dbReference type="Proteomes" id="UP000241654">
    <property type="component" value="Segment"/>
</dbReference>
<keyword evidence="4" id="KW-1185">Reference proteome</keyword>
<keyword evidence="2" id="KW-0812">Transmembrane</keyword>
<accession>A0A2P1CJ13</accession>
<dbReference type="RefSeq" id="YP_009624279.1">
    <property type="nucleotide sequence ID" value="NC_042119.1"/>
</dbReference>
<reference evidence="3 4" key="1">
    <citation type="submission" date="2018-02" db="EMBL/GenBank/DDBJ databases">
        <authorList>
            <person name="Aull H.G."/>
            <person name="Zack K.M."/>
            <person name="Garlena R.A."/>
            <person name="Russell D.A."/>
            <person name="Pope W.H."/>
            <person name="Jacobs-Sera D."/>
            <person name="Hatfull G.F."/>
        </authorList>
    </citation>
    <scope>NUCLEOTIDE SEQUENCE [LARGE SCALE GENOMIC DNA]</scope>
</reference>
<gene>
    <name evidence="3" type="primary">24</name>
    <name evidence="3" type="ORF">PBI_PIKMIN_24</name>
</gene>
<evidence type="ECO:0000313" key="3">
    <source>
        <dbReference type="EMBL" id="AVJ51162.1"/>
    </source>
</evidence>
<dbReference type="KEGG" id="vg:40101122"/>
<feature type="transmembrane region" description="Helical" evidence="2">
    <location>
        <begin position="12"/>
        <end position="29"/>
    </location>
</feature>
<feature type="region of interest" description="Disordered" evidence="1">
    <location>
        <begin position="91"/>
        <end position="119"/>
    </location>
</feature>
<dbReference type="GeneID" id="40101122"/>
<evidence type="ECO:0000313" key="4">
    <source>
        <dbReference type="Proteomes" id="UP000241654"/>
    </source>
</evidence>
<organism evidence="3 4">
    <name type="scientific">Microbacterium phage Pikmin</name>
    <dbReference type="NCBI Taxonomy" id="2099444"/>
    <lineage>
        <taxon>Viruses</taxon>
        <taxon>Duplodnaviria</taxon>
        <taxon>Heunggongvirae</taxon>
        <taxon>Uroviricota</taxon>
        <taxon>Caudoviricetes</taxon>
        <taxon>Pikminvirus</taxon>
        <taxon>Pikminvirus pikmin</taxon>
    </lineage>
</organism>
<name>A0A2P1CJ13_9CAUD</name>
<evidence type="ECO:0000256" key="1">
    <source>
        <dbReference type="SAM" id="MobiDB-lite"/>
    </source>
</evidence>
<keyword evidence="2" id="KW-0472">Membrane</keyword>
<protein>
    <submittedName>
        <fullName evidence="3">Membrane protein</fullName>
    </submittedName>
</protein>
<sequence>MLETIMELFEAAIPVFVAGVTAYGAVLVAKVNKIQKDIKTNHGSKNLGDAIDRLTTKVSTISDNQDDLISTVKAMQSRDKALEDRVGSLEETRNKHLFPHVKTGSVRLPGNRFKKGRKK</sequence>
<dbReference type="OrthoDB" id="24749at10239"/>